<dbReference type="PANTHER" id="PTHR42106:SF1">
    <property type="match status" value="1"/>
</dbReference>
<accession>A0A899FS69</accession>
<dbReference type="PANTHER" id="PTHR42106">
    <property type="entry name" value="CHROMOSOME 10, WHOLE GENOME SHOTGUN SEQUENCE"/>
    <property type="match status" value="1"/>
</dbReference>
<keyword evidence="2" id="KW-1185">Reference proteome</keyword>
<gene>
    <name evidence="1" type="ORF">MERGE_001922</name>
</gene>
<evidence type="ECO:0000313" key="2">
    <source>
        <dbReference type="Proteomes" id="UP000663699"/>
    </source>
</evidence>
<name>A0A899FS69_9ASCO</name>
<dbReference type="EMBL" id="CP054534">
    <property type="protein sequence ID" value="QSL64621.1"/>
    <property type="molecule type" value="Genomic_DNA"/>
</dbReference>
<dbReference type="AlphaFoldDB" id="A0A899FS69"/>
<proteinExistence type="predicted"/>
<organism evidence="1 2">
    <name type="scientific">Pneumocystis wakefieldiae</name>
    <dbReference type="NCBI Taxonomy" id="38082"/>
    <lineage>
        <taxon>Eukaryota</taxon>
        <taxon>Fungi</taxon>
        <taxon>Dikarya</taxon>
        <taxon>Ascomycota</taxon>
        <taxon>Taphrinomycotina</taxon>
        <taxon>Pneumocystomycetes</taxon>
        <taxon>Pneumocystaceae</taxon>
        <taxon>Pneumocystis</taxon>
    </lineage>
</organism>
<dbReference type="OrthoDB" id="5396103at2759"/>
<evidence type="ECO:0000313" key="1">
    <source>
        <dbReference type="EMBL" id="QSL64621.1"/>
    </source>
</evidence>
<reference evidence="1" key="1">
    <citation type="submission" date="2020-06" db="EMBL/GenBank/DDBJ databases">
        <title>Genomes of multiple members of Pneumocystis genus reveal paths to human pathogen Pneumocystis jirovecii.</title>
        <authorList>
            <person name="Cisse O.H."/>
            <person name="Ma L."/>
            <person name="Dekker J."/>
            <person name="Khil P."/>
            <person name="Jo J."/>
            <person name="Brenchley J."/>
            <person name="Blair R."/>
            <person name="Pahar B."/>
            <person name="Chabe M."/>
            <person name="Van Rompay K.A."/>
            <person name="Keesler R."/>
            <person name="Sukura A."/>
            <person name="Hirsch V."/>
            <person name="Kutty G."/>
            <person name="Liu Y."/>
            <person name="Peng L."/>
            <person name="Chen J."/>
            <person name="Song J."/>
            <person name="Weissenbacher-Lang C."/>
            <person name="Xu J."/>
            <person name="Upham N.S."/>
            <person name="Stajich J.E."/>
            <person name="Cuomo C.A."/>
            <person name="Cushion M.T."/>
            <person name="Kovacs J.A."/>
        </authorList>
    </citation>
    <scope>NUCLEOTIDE SEQUENCE</scope>
    <source>
        <strain evidence="1">2A</strain>
    </source>
</reference>
<sequence length="310" mass="35455">MSKRYHSNSCHIQDKQDVINAMIHKETQSSSSDEEGEINNIEENMPCFTDEANFSRTNTRNRVDVEKMSYSFIENNQLNKKMNSDFCQKQSDHTDLFTMPYVQSDAIKRVVIRNKSLIPKPKMIQRIAESLLEELSPAESEIKNEALLSEILRKSRYISGCINSYNNIQEKELDDITDPSLMTPIHKNDLHSKNITDLFPVKKSSSFFQQKPNTDSTIKSNPMLSPSPIKSFMQNVKTSKRKVNSDERFEPYLSFKRRAVSPSLGGSSPTLTTNSSPLSSKFSIFPMQDTNDSLMKMMVARFSLRQCFSG</sequence>
<protein>
    <submittedName>
        <fullName evidence="1">Uncharacterized protein</fullName>
    </submittedName>
</protein>
<dbReference type="Proteomes" id="UP000663699">
    <property type="component" value="Chromosome 3"/>
</dbReference>